<feature type="domain" description="F-box" evidence="1">
    <location>
        <begin position="3"/>
        <end position="48"/>
    </location>
</feature>
<dbReference type="Proteomes" id="UP000230233">
    <property type="component" value="Chromosome II"/>
</dbReference>
<sequence length="505" mass="59492">MSKFPILKIPDVVFREVTSMMTPTEIIKLAMSNFKLEILLRNRKYKINAIILQTGNNYPQIDTESAENCLSVFFEKSENEKRYPVTQLVQLQDKYREEIDEKLYLTHVSLEEMSSIYSNLTRLFSCPFYIWVLIFDEMKLDEFWEYTEKILTFEIRRLTVHGGRMSNDVLAKLMDETPEKAELYIDSDIPLDYSHPKALSFRSVDYEEAGWLKIEDLFNIRNSYTIKLERTNFDSIDVNSFLNYWSDCDKDMMEEISISLKEGTEIDEQEILKNLIVISPNDDDSVILIIKLSISDFKSELLLRNRKYRINTIIVQTGNIHPKLDTSSEKHCLSVFFEKSENDKRNPVTHLAQLQDTYREETDERLYLTYVSLEEMFSIYSNLTRLFSCPCHNWALVTDDMKPEEFREYTAKILTLEFQRFSVHAKTMSNDLLTELVDKIPQKMEFVIESNIPLDYSHPKALKFPFVFDPPVVVDLNCARLKADDQKRVQRRCEDYVDLLNLKLG</sequence>
<gene>
    <name evidence="2" type="primary">Cnig_chr_II.g4493</name>
    <name evidence="2" type="ORF">B9Z55_004493</name>
</gene>
<dbReference type="InterPro" id="IPR001810">
    <property type="entry name" value="F-box_dom"/>
</dbReference>
<organism evidence="2 3">
    <name type="scientific">Caenorhabditis nigoni</name>
    <dbReference type="NCBI Taxonomy" id="1611254"/>
    <lineage>
        <taxon>Eukaryota</taxon>
        <taxon>Metazoa</taxon>
        <taxon>Ecdysozoa</taxon>
        <taxon>Nematoda</taxon>
        <taxon>Chromadorea</taxon>
        <taxon>Rhabditida</taxon>
        <taxon>Rhabditina</taxon>
        <taxon>Rhabditomorpha</taxon>
        <taxon>Rhabditoidea</taxon>
        <taxon>Rhabditidae</taxon>
        <taxon>Peloderinae</taxon>
        <taxon>Caenorhabditis</taxon>
    </lineage>
</organism>
<evidence type="ECO:0000259" key="1">
    <source>
        <dbReference type="PROSITE" id="PS50181"/>
    </source>
</evidence>
<evidence type="ECO:0000313" key="3">
    <source>
        <dbReference type="Proteomes" id="UP000230233"/>
    </source>
</evidence>
<accession>A0A2G5UWM2</accession>
<reference evidence="3" key="1">
    <citation type="submission" date="2017-10" db="EMBL/GenBank/DDBJ databases">
        <title>Rapid genome shrinkage in a self-fertile nematode reveals novel sperm competition proteins.</title>
        <authorList>
            <person name="Yin D."/>
            <person name="Schwarz E.M."/>
            <person name="Thomas C.G."/>
            <person name="Felde R.L."/>
            <person name="Korf I.F."/>
            <person name="Cutter A.D."/>
            <person name="Schartner C.M."/>
            <person name="Ralston E.J."/>
            <person name="Meyer B.J."/>
            <person name="Haag E.S."/>
        </authorList>
    </citation>
    <scope>NUCLEOTIDE SEQUENCE [LARGE SCALE GENOMIC DNA]</scope>
    <source>
        <strain evidence="3">JU1422</strain>
    </source>
</reference>
<keyword evidence="3" id="KW-1185">Reference proteome</keyword>
<dbReference type="EMBL" id="PDUG01000002">
    <property type="protein sequence ID" value="PIC43947.1"/>
    <property type="molecule type" value="Genomic_DNA"/>
</dbReference>
<evidence type="ECO:0000313" key="2">
    <source>
        <dbReference type="EMBL" id="PIC43947.1"/>
    </source>
</evidence>
<dbReference type="PANTHER" id="PTHR21503">
    <property type="entry name" value="F-BOX-CONTAINING HYPOTHETICAL PROTEIN C.ELEGANS"/>
    <property type="match status" value="1"/>
</dbReference>
<protein>
    <recommendedName>
        <fullName evidence="1">F-box domain-containing protein</fullName>
    </recommendedName>
</protein>
<comment type="caution">
    <text evidence="2">The sequence shown here is derived from an EMBL/GenBank/DDBJ whole genome shotgun (WGS) entry which is preliminary data.</text>
</comment>
<dbReference type="PANTHER" id="PTHR21503:SF8">
    <property type="entry name" value="F-BOX ASSOCIATED DOMAIN-CONTAINING PROTEIN-RELATED"/>
    <property type="match status" value="1"/>
</dbReference>
<dbReference type="PROSITE" id="PS50181">
    <property type="entry name" value="FBOX"/>
    <property type="match status" value="1"/>
</dbReference>
<dbReference type="AlphaFoldDB" id="A0A2G5UWM2"/>
<name>A0A2G5UWM2_9PELO</name>
<proteinExistence type="predicted"/>